<evidence type="ECO:0000256" key="2">
    <source>
        <dbReference type="ARBA" id="ARBA00023163"/>
    </source>
</evidence>
<dbReference type="GO" id="GO:0001228">
    <property type="term" value="F:DNA-binding transcription activator activity, RNA polymerase II-specific"/>
    <property type="evidence" value="ECO:0007669"/>
    <property type="project" value="TreeGrafter"/>
</dbReference>
<evidence type="ECO:0000313" key="6">
    <source>
        <dbReference type="EMBL" id="CDN67533.1"/>
    </source>
</evidence>
<feature type="compositionally biased region" description="Polar residues" evidence="4">
    <location>
        <begin position="131"/>
        <end position="151"/>
    </location>
</feature>
<sequence length="208" mass="24223">MSLFVNTFQADHQKHKCRSPVKQKNTSRPLNAFMFYRKEKTENMQTDWMKLHQSQLSALIGEMWKRENEDVKLKYYRMAEEAALAHLQKHPGYKYSPKQRRKNKAPEAKVIGSPKVTKCKQTEAKQKEKNQTVSHSVKASTIPESPDHTNSLDISDFIDPNTLEFRLDAFNFVDDPLPPSDLVHEENLFPESLNTDMLTRILLVQQFC</sequence>
<dbReference type="PANTHER" id="PTHR10270:SF161">
    <property type="entry name" value="SEX-DETERMINING REGION Y PROTEIN"/>
    <property type="match status" value="1"/>
</dbReference>
<gene>
    <name evidence="6" type="primary">sexM</name>
</gene>
<dbReference type="PANTHER" id="PTHR10270">
    <property type="entry name" value="SOX TRANSCRIPTION FACTOR"/>
    <property type="match status" value="1"/>
</dbReference>
<dbReference type="GO" id="GO:0030154">
    <property type="term" value="P:cell differentiation"/>
    <property type="evidence" value="ECO:0007669"/>
    <property type="project" value="TreeGrafter"/>
</dbReference>
<evidence type="ECO:0000256" key="3">
    <source>
        <dbReference type="PROSITE-ProRule" id="PRU00267"/>
    </source>
</evidence>
<dbReference type="CDD" id="cd01389">
    <property type="entry name" value="HMG-box_ROX1-like"/>
    <property type="match status" value="1"/>
</dbReference>
<accession>W9AAG9</accession>
<name>W9AAG9_BLATR</name>
<dbReference type="EMBL" id="HG939558">
    <property type="protein sequence ID" value="CDN67533.1"/>
    <property type="molecule type" value="Genomic_DNA"/>
</dbReference>
<feature type="region of interest" description="Disordered" evidence="4">
    <location>
        <begin position="121"/>
        <end position="151"/>
    </location>
</feature>
<dbReference type="AlphaFoldDB" id="W9AAG9"/>
<evidence type="ECO:0000256" key="1">
    <source>
        <dbReference type="ARBA" id="ARBA00023125"/>
    </source>
</evidence>
<keyword evidence="1 3" id="KW-0238">DNA-binding</keyword>
<protein>
    <submittedName>
        <fullName evidence="6">Sex Minus</fullName>
    </submittedName>
</protein>
<dbReference type="SUPFAM" id="SSF47095">
    <property type="entry name" value="HMG-box"/>
    <property type="match status" value="1"/>
</dbReference>
<evidence type="ECO:0000256" key="4">
    <source>
        <dbReference type="SAM" id="MobiDB-lite"/>
    </source>
</evidence>
<dbReference type="InterPro" id="IPR036910">
    <property type="entry name" value="HMG_box_dom_sf"/>
</dbReference>
<dbReference type="Gene3D" id="1.10.30.10">
    <property type="entry name" value="High mobility group box domain"/>
    <property type="match status" value="1"/>
</dbReference>
<dbReference type="Pfam" id="PF00505">
    <property type="entry name" value="HMG_box"/>
    <property type="match status" value="1"/>
</dbReference>
<dbReference type="GO" id="GO:0005634">
    <property type="term" value="C:nucleus"/>
    <property type="evidence" value="ECO:0007669"/>
    <property type="project" value="UniProtKB-UniRule"/>
</dbReference>
<dbReference type="SMART" id="SM00398">
    <property type="entry name" value="HMG"/>
    <property type="match status" value="1"/>
</dbReference>
<evidence type="ECO:0000259" key="5">
    <source>
        <dbReference type="PROSITE" id="PS50118"/>
    </source>
</evidence>
<feature type="DNA-binding region" description="HMG box" evidence="3">
    <location>
        <begin position="26"/>
        <end position="94"/>
    </location>
</feature>
<organism evidence="6">
    <name type="scientific">Blakeslea trispora</name>
    <name type="common">Choanephora trispora</name>
    <dbReference type="NCBI Taxonomy" id="4850"/>
    <lineage>
        <taxon>Eukaryota</taxon>
        <taxon>Fungi</taxon>
        <taxon>Fungi incertae sedis</taxon>
        <taxon>Mucoromycota</taxon>
        <taxon>Mucoromycotina</taxon>
        <taxon>Mucoromycetes</taxon>
        <taxon>Mucorales</taxon>
        <taxon>Mucorineae</taxon>
        <taxon>Choanephoraceae</taxon>
        <taxon>Choanephoroideae</taxon>
        <taxon>Blakeslea</taxon>
    </lineage>
</organism>
<feature type="compositionally biased region" description="Basic and acidic residues" evidence="4">
    <location>
        <begin position="121"/>
        <end position="130"/>
    </location>
</feature>
<dbReference type="GO" id="GO:0000978">
    <property type="term" value="F:RNA polymerase II cis-regulatory region sequence-specific DNA binding"/>
    <property type="evidence" value="ECO:0007669"/>
    <property type="project" value="TreeGrafter"/>
</dbReference>
<dbReference type="InterPro" id="IPR009071">
    <property type="entry name" value="HMG_box_dom"/>
</dbReference>
<dbReference type="PROSITE" id="PS50118">
    <property type="entry name" value="HMG_BOX_2"/>
    <property type="match status" value="1"/>
</dbReference>
<keyword evidence="2" id="KW-0804">Transcription</keyword>
<keyword evidence="3" id="KW-0539">Nucleus</keyword>
<feature type="domain" description="HMG box" evidence="5">
    <location>
        <begin position="26"/>
        <end position="94"/>
    </location>
</feature>
<proteinExistence type="predicted"/>
<reference evidence="6" key="1">
    <citation type="journal article" date="2015" name="Fungal Biol.">
        <title>Diversity, ecology, and evolution in Phycomyces.</title>
        <authorList>
            <person name="Camino L.P."/>
            <person name="Idnurm A."/>
            <person name="Cerda-Olmedo E."/>
        </authorList>
    </citation>
    <scope>NUCLEOTIDE SEQUENCE</scope>
    <source>
        <strain evidence="6">VKM F-921</strain>
    </source>
</reference>
<dbReference type="InterPro" id="IPR050140">
    <property type="entry name" value="SRY-related_HMG-box_TF-like"/>
</dbReference>